<protein>
    <submittedName>
        <fullName evidence="1">Uncharacterized protein</fullName>
    </submittedName>
</protein>
<dbReference type="AlphaFoldDB" id="A0A418VGM0"/>
<organism evidence="1 2">
    <name type="scientific">Deinococcus cavernae</name>
    <dbReference type="NCBI Taxonomy" id="2320857"/>
    <lineage>
        <taxon>Bacteria</taxon>
        <taxon>Thermotogati</taxon>
        <taxon>Deinococcota</taxon>
        <taxon>Deinococci</taxon>
        <taxon>Deinococcales</taxon>
        <taxon>Deinococcaceae</taxon>
        <taxon>Deinococcus</taxon>
    </lineage>
</organism>
<reference evidence="1 2" key="1">
    <citation type="submission" date="2018-09" db="EMBL/GenBank/DDBJ databases">
        <authorList>
            <person name="Zhu H."/>
        </authorList>
    </citation>
    <scope>NUCLEOTIDE SEQUENCE [LARGE SCALE GENOMIC DNA]</scope>
    <source>
        <strain evidence="1 2">K2S05-167</strain>
    </source>
</reference>
<gene>
    <name evidence="1" type="ORF">D3875_01805</name>
</gene>
<accession>A0A418VGM0</accession>
<keyword evidence="2" id="KW-1185">Reference proteome</keyword>
<evidence type="ECO:0000313" key="1">
    <source>
        <dbReference type="EMBL" id="RJF75261.1"/>
    </source>
</evidence>
<name>A0A418VGM0_9DEIO</name>
<sequence length="158" mass="17033">MDTAIRATDLRQLGVKYGTQTVETVECLAYDHPKGQVTGVNLQSTGSDVRRQVAFESLDLSKMAEGELRLEPPVLSGEAAPGREPIDTLTMTLPSGASAYVSDGLINPQSGQIMAYEVSLNPQRDGETIRVMPDEISYRGKQMLASHAVEARLRGAQG</sequence>
<dbReference type="EMBL" id="QYUJ01000006">
    <property type="protein sequence ID" value="RJF75261.1"/>
    <property type="molecule type" value="Genomic_DNA"/>
</dbReference>
<comment type="caution">
    <text evidence="1">The sequence shown here is derived from an EMBL/GenBank/DDBJ whole genome shotgun (WGS) entry which is preliminary data.</text>
</comment>
<proteinExistence type="predicted"/>
<dbReference type="Proteomes" id="UP000286287">
    <property type="component" value="Unassembled WGS sequence"/>
</dbReference>
<evidence type="ECO:0000313" key="2">
    <source>
        <dbReference type="Proteomes" id="UP000286287"/>
    </source>
</evidence>